<proteinExistence type="predicted"/>
<comment type="caution">
    <text evidence="1">The sequence shown here is derived from an EMBL/GenBank/DDBJ whole genome shotgun (WGS) entry which is preliminary data.</text>
</comment>
<dbReference type="Proteomes" id="UP001497680">
    <property type="component" value="Unassembled WGS sequence"/>
</dbReference>
<protein>
    <submittedName>
        <fullName evidence="1">Uncharacterized protein</fullName>
    </submittedName>
</protein>
<reference evidence="1 2" key="1">
    <citation type="journal article" date="2022" name="New Phytol.">
        <title>Ecological generalism drives hyperdiversity of secondary metabolite gene clusters in xylarialean endophytes.</title>
        <authorList>
            <person name="Franco M.E.E."/>
            <person name="Wisecaver J.H."/>
            <person name="Arnold A.E."/>
            <person name="Ju Y.M."/>
            <person name="Slot J.C."/>
            <person name="Ahrendt S."/>
            <person name="Moore L.P."/>
            <person name="Eastman K.E."/>
            <person name="Scott K."/>
            <person name="Konkel Z."/>
            <person name="Mondo S.J."/>
            <person name="Kuo A."/>
            <person name="Hayes R.D."/>
            <person name="Haridas S."/>
            <person name="Andreopoulos B."/>
            <person name="Riley R."/>
            <person name="LaButti K."/>
            <person name="Pangilinan J."/>
            <person name="Lipzen A."/>
            <person name="Amirebrahimi M."/>
            <person name="Yan J."/>
            <person name="Adam C."/>
            <person name="Keymanesh K."/>
            <person name="Ng V."/>
            <person name="Louie K."/>
            <person name="Northen T."/>
            <person name="Drula E."/>
            <person name="Henrissat B."/>
            <person name="Hsieh H.M."/>
            <person name="Youens-Clark K."/>
            <person name="Lutzoni F."/>
            <person name="Miadlikowska J."/>
            <person name="Eastwood D.C."/>
            <person name="Hamelin R.C."/>
            <person name="Grigoriev I.V."/>
            <person name="U'Ren J.M."/>
        </authorList>
    </citation>
    <scope>NUCLEOTIDE SEQUENCE [LARGE SCALE GENOMIC DNA]</scope>
    <source>
        <strain evidence="1 2">ER1909</strain>
    </source>
</reference>
<organism evidence="1 2">
    <name type="scientific">Hypoxylon rubiginosum</name>
    <dbReference type="NCBI Taxonomy" id="110542"/>
    <lineage>
        <taxon>Eukaryota</taxon>
        <taxon>Fungi</taxon>
        <taxon>Dikarya</taxon>
        <taxon>Ascomycota</taxon>
        <taxon>Pezizomycotina</taxon>
        <taxon>Sordariomycetes</taxon>
        <taxon>Xylariomycetidae</taxon>
        <taxon>Xylariales</taxon>
        <taxon>Hypoxylaceae</taxon>
        <taxon>Hypoxylon</taxon>
    </lineage>
</organism>
<keyword evidence="2" id="KW-1185">Reference proteome</keyword>
<evidence type="ECO:0000313" key="1">
    <source>
        <dbReference type="EMBL" id="KAI6091753.1"/>
    </source>
</evidence>
<evidence type="ECO:0000313" key="2">
    <source>
        <dbReference type="Proteomes" id="UP001497680"/>
    </source>
</evidence>
<dbReference type="EMBL" id="MU394285">
    <property type="protein sequence ID" value="KAI6091753.1"/>
    <property type="molecule type" value="Genomic_DNA"/>
</dbReference>
<name>A0ACC0DG23_9PEZI</name>
<sequence length="508" mass="52029">MWELWRSSSRVRFLVLAVFAPTIITAHDELYQIHQLVKNNDFIRHPKREASCQQSGYNLCPASVDGGCCPDGYACAVSSCYATTAGPTTACGSAGYYNCPITAGAGTCCPVGYICAKQSCEPPAGVTGYSATCPTSYFGCPSSLGYGCCPNGMQCGSKTCYNTTPQTFPVSSTVTTTNANGDAITTVVTTTEVITPGGPDASSATSSFGSLAAVPKLIPSVVSKMPAIETGSSDSGSDSNGGGLSGGQLGGIVGGAIALLIIIITIAAIVIWRLKRTEKAARAAAGSRRDQTSSGQPRSHKSGFGQPSVSEVDGTDVDSGTRAAYNRARSPSSTTAGGYSRSETPNYYGSNASTTPPAWAQTPPLDDGRQSSMDSYGARYTDAASTTRPSVESQASRAYSYGHARQYSNASELDGSGVSELETPDAAAAEAAARRRSSSITRKGRGGEGAAAAVPVGMPLGTLDEVMELHGHYGPTDLAVGQTAARLRAANSSMGSLPHPGTDGVPPS</sequence>
<accession>A0ACC0DG23</accession>
<gene>
    <name evidence="1" type="ORF">F4821DRAFT_172549</name>
</gene>